<dbReference type="EMBL" id="VDLY02000017">
    <property type="protein sequence ID" value="KAB8161827.1"/>
    <property type="molecule type" value="Genomic_DNA"/>
</dbReference>
<protein>
    <submittedName>
        <fullName evidence="1">Uncharacterized protein</fullName>
    </submittedName>
</protein>
<comment type="caution">
    <text evidence="1">The sequence shown here is derived from an EMBL/GenBank/DDBJ whole genome shotgun (WGS) entry which is preliminary data.</text>
</comment>
<dbReference type="OrthoDB" id="3471100at2"/>
<keyword evidence="2" id="KW-1185">Reference proteome</keyword>
<accession>A0A5N5ZZA9</accession>
<proteinExistence type="predicted"/>
<dbReference type="RefSeq" id="WP_139672511.1">
    <property type="nucleotide sequence ID" value="NZ_VDLY02000017.1"/>
</dbReference>
<dbReference type="AlphaFoldDB" id="A0A5N5ZZA9"/>
<evidence type="ECO:0000313" key="1">
    <source>
        <dbReference type="EMBL" id="KAB8161827.1"/>
    </source>
</evidence>
<evidence type="ECO:0000313" key="2">
    <source>
        <dbReference type="Proteomes" id="UP000314251"/>
    </source>
</evidence>
<gene>
    <name evidence="1" type="ORF">FH607_024260</name>
</gene>
<reference evidence="1" key="1">
    <citation type="submission" date="2019-10" db="EMBL/GenBank/DDBJ databases">
        <title>Nonomuraea sp. nov., isolated from Phyllanthus amarus.</title>
        <authorList>
            <person name="Klykleung N."/>
            <person name="Tanasupawat S."/>
        </authorList>
    </citation>
    <scope>NUCLEOTIDE SEQUENCE [LARGE SCALE GENOMIC DNA]</scope>
    <source>
        <strain evidence="1">3MP-10</strain>
    </source>
</reference>
<sequence length="144" mass="16296">MDVVSMALLTGLVLLVGFIVATRPAREPFNLYTRRRRFRWPTIRWPRRTEGELISYIELARLINPQFDSVYKSLVNRLVLIGATALNDGRGEVRIIGERLNKAGGVDMMLVALHHADALSQGMGNGYILRMVEMAWDGIGEWRG</sequence>
<name>A0A5N5ZZA9_9ACTN</name>
<organism evidence="1 2">
    <name type="scientific">Streptomyces mimosae</name>
    <dbReference type="NCBI Taxonomy" id="2586635"/>
    <lineage>
        <taxon>Bacteria</taxon>
        <taxon>Bacillati</taxon>
        <taxon>Actinomycetota</taxon>
        <taxon>Actinomycetes</taxon>
        <taxon>Kitasatosporales</taxon>
        <taxon>Streptomycetaceae</taxon>
        <taxon>Streptomyces</taxon>
    </lineage>
</organism>
<dbReference type="Proteomes" id="UP000314251">
    <property type="component" value="Unassembled WGS sequence"/>
</dbReference>